<dbReference type="InterPro" id="IPR036390">
    <property type="entry name" value="WH_DNA-bd_sf"/>
</dbReference>
<feature type="region of interest" description="Disordered" evidence="4">
    <location>
        <begin position="829"/>
        <end position="934"/>
    </location>
</feature>
<dbReference type="PROSITE" id="PS50048">
    <property type="entry name" value="ZN2_CY6_FUNGAL_2"/>
    <property type="match status" value="1"/>
</dbReference>
<feature type="region of interest" description="Disordered" evidence="4">
    <location>
        <begin position="1334"/>
        <end position="1460"/>
    </location>
</feature>
<reference evidence="6" key="1">
    <citation type="journal article" date="2020" name="Fungal Divers.">
        <title>Resolving the Mortierellaceae phylogeny through synthesis of multi-gene phylogenetics and phylogenomics.</title>
        <authorList>
            <person name="Vandepol N."/>
            <person name="Liber J."/>
            <person name="Desiro A."/>
            <person name="Na H."/>
            <person name="Kennedy M."/>
            <person name="Barry K."/>
            <person name="Grigoriev I.V."/>
            <person name="Miller A.N."/>
            <person name="O'Donnell K."/>
            <person name="Stajich J.E."/>
            <person name="Bonito G."/>
        </authorList>
    </citation>
    <scope>NUCLEOTIDE SEQUENCE</scope>
    <source>
        <strain evidence="6">KOD948</strain>
    </source>
</reference>
<gene>
    <name evidence="6" type="primary">ERT1_2</name>
    <name evidence="6" type="ORF">BG011_004560</name>
</gene>
<feature type="compositionally biased region" description="Acidic residues" evidence="4">
    <location>
        <begin position="1080"/>
        <end position="1098"/>
    </location>
</feature>
<dbReference type="InterPro" id="IPR036388">
    <property type="entry name" value="WH-like_DNA-bd_sf"/>
</dbReference>
<evidence type="ECO:0000256" key="3">
    <source>
        <dbReference type="RuleBase" id="RU003796"/>
    </source>
</evidence>
<name>A0A9P6U9X3_9FUNG</name>
<feature type="compositionally biased region" description="Basic residues" evidence="4">
    <location>
        <begin position="1124"/>
        <end position="1139"/>
    </location>
</feature>
<feature type="compositionally biased region" description="Polar residues" evidence="4">
    <location>
        <begin position="1044"/>
        <end position="1069"/>
    </location>
</feature>
<evidence type="ECO:0000256" key="1">
    <source>
        <dbReference type="ARBA" id="ARBA00022723"/>
    </source>
</evidence>
<dbReference type="Gene3D" id="4.10.240.10">
    <property type="entry name" value="Zn(2)-C6 fungal-type DNA-binding domain"/>
    <property type="match status" value="1"/>
</dbReference>
<sequence length="1590" mass="173917">MAATATISASTTHPVVGRSTMTLVGTSSPLNSPPGSPGATSPVLTASLPAASSLQGQTIGGSLLNSNSSGAALTSAIKVAAASTAANVAARSVPTAKAPAVVSAMVKTGSPIALGTGHSLSTSVVPATSATSTAPETATSVSVSAPIPTPVQASVIQATTVLVPVVPASVSASTTDSLPAATASEATTFFDDMINAPQPPANILTLSPTTSLPDLYHDFFDNHPELYDSDQSSDPEMDLDLEDYSPVVIRARTMADMRQSIITPIQVPLIADRPKLETIDTINLMIHHQTGNNAQGQGRQSLTMHGHQRSADETGTNRAPQRRKKASRACFHCQKAHLTCDDARPCQRCVKRDLAGSCTDGVRKRAKYLQDSIDIQQRAAEQARRDQESQQAQTCTTTRDSPLNDAQALFSFPNVSSITSTSSTLSTLTSLAAVKATSPFSPISTSPSPTTATVPDHGFGSDAINLEYSILSTMVSSPTADLQSMTSELSMIENWQRQGALEAMANSLQQQQQLPHQDPIQHPPPLPLPSSSFRQHQHDYPNHHSQPIHHSAFSPTSHESPEERSLHTSQRRPHESHPGSPSGPYLYLTQPHHTSFQHSQDYSERRQHHPSRPDSFPFPEQTPPARQIDSQHSSPRGQEWFSPTDPSPVQQRPSWQIRPIEINQGRALSPTDHLPHDALPKHSPDSVHKYGPTPRHLTQRSDELAHLSQSYDAPPSYVVANNGGQPDVDRVQIHTHRSQATVLSHSPTPPLWTQQQRPHARTDSYQNESMEHACPETDSGMGRTPAAANESYTHAVTNFGSNRHYVLTSVASSASFTQRRLSVNLSPIHIAPDSTDGGEAYTTTTSSSSLSSSASTQPPSYSASLQQTPPYSHWHDSEERSMNQTRDQRQRIAPPPPILTKLGNQPDCPSLTFQTHSGQSLSSNSAGSKMSPSTPRSILLPGIVSRSALDGPHMAFDLSKTNFPGHPIHPSQLTQLTHLTHPLRYLIPSPAEDCAMMEPEGDHDMEHCSEQDDVREREHEQDEDEDDEENDVELMGQRKVMKIQQDSSARGSLENASSFQQRIVSPINRSNHRSRQFMHEDDDEEEAAEEDADGEEADTTIASSSSGRRMGLAKSPLRDEAKAGKKAARSKAVPRKRAPRQGSAQAVLEEALAEQEEDGQGQDGAGSQSLHGKGLGYYAPLVCDHVEAKGFTTYNDVVNELATGASGDASVIPPGGQNGDGPVAQEPSGQGNIRRRVYDALNILEALGIISMDKKEIRWIGIQEAKAIRKVQDACDTSQGLHQQERDVANESEEPEDDEMEIDQLQKEVEALRLRNALELAQLQDQVARHVQLNNLVSRNKQKETKEHDREERRRQRKLDRKAEKRLQAETTGTQETTDDAGQPNGESRRRTEKRHHHRRRSPRPDKDGDEDMGAEEDGDGSVKETDEEKARRRQEKKERRERKERRAQKRQEKETKAEAERIQMPYVMVRMSGYAGQSSDSEASITVVRRRVREEQKPRKSGKSKRHSGEETSVVEITIPRQDEMSIISDTEILGDLGLSNVSMTDLRTMLPQEVVEKARYTSASADGSLDRVTLQGGFERAMVLSGTL</sequence>
<organism evidence="6 7">
    <name type="scientific">Mortierella polycephala</name>
    <dbReference type="NCBI Taxonomy" id="41804"/>
    <lineage>
        <taxon>Eukaryota</taxon>
        <taxon>Fungi</taxon>
        <taxon>Fungi incertae sedis</taxon>
        <taxon>Mucoromycota</taxon>
        <taxon>Mortierellomycotina</taxon>
        <taxon>Mortierellomycetes</taxon>
        <taxon>Mortierellales</taxon>
        <taxon>Mortierellaceae</taxon>
        <taxon>Mortierella</taxon>
    </lineage>
</organism>
<dbReference type="CDD" id="cd00067">
    <property type="entry name" value="GAL4"/>
    <property type="match status" value="1"/>
</dbReference>
<evidence type="ECO:0000313" key="7">
    <source>
        <dbReference type="Proteomes" id="UP000726737"/>
    </source>
</evidence>
<protein>
    <submittedName>
        <fullName evidence="6">Transcriptional regulator of nonfermentable carbon utilization</fullName>
    </submittedName>
</protein>
<dbReference type="EMBL" id="JAAAJA010000030">
    <property type="protein sequence ID" value="KAG0265532.1"/>
    <property type="molecule type" value="Genomic_DNA"/>
</dbReference>
<keyword evidence="1" id="KW-0479">Metal-binding</keyword>
<feature type="compositionally biased region" description="Low complexity" evidence="4">
    <location>
        <begin position="841"/>
        <end position="864"/>
    </location>
</feature>
<feature type="compositionally biased region" description="Basic residues" evidence="4">
    <location>
        <begin position="1391"/>
        <end position="1402"/>
    </location>
</feature>
<feature type="region of interest" description="Disordered" evidence="4">
    <location>
        <begin position="1000"/>
        <end position="1146"/>
    </location>
</feature>
<feature type="region of interest" description="Disordered" evidence="4">
    <location>
        <begin position="667"/>
        <end position="706"/>
    </location>
</feature>
<dbReference type="SUPFAM" id="SSF46785">
    <property type="entry name" value="Winged helix' DNA-binding domain"/>
    <property type="match status" value="1"/>
</dbReference>
<dbReference type="GO" id="GO:0005667">
    <property type="term" value="C:transcription regulator complex"/>
    <property type="evidence" value="ECO:0007669"/>
    <property type="project" value="InterPro"/>
</dbReference>
<dbReference type="GO" id="GO:0008270">
    <property type="term" value="F:zinc ion binding"/>
    <property type="evidence" value="ECO:0007669"/>
    <property type="project" value="InterPro"/>
</dbReference>
<dbReference type="Pfam" id="PF02319">
    <property type="entry name" value="WHD_E2F_TDP"/>
    <property type="match status" value="1"/>
</dbReference>
<dbReference type="GO" id="GO:0003677">
    <property type="term" value="F:DNA binding"/>
    <property type="evidence" value="ECO:0007669"/>
    <property type="project" value="UniProtKB-KW"/>
</dbReference>
<feature type="compositionally biased region" description="Polar residues" evidence="4">
    <location>
        <begin position="291"/>
        <end position="303"/>
    </location>
</feature>
<proteinExistence type="inferred from homology"/>
<dbReference type="InterPro" id="IPR003316">
    <property type="entry name" value="E2F_WHTH_DNA-bd_dom"/>
</dbReference>
<feature type="compositionally biased region" description="Polar residues" evidence="4">
    <location>
        <begin position="591"/>
        <end position="600"/>
    </location>
</feature>
<feature type="compositionally biased region" description="Acidic residues" evidence="4">
    <location>
        <begin position="1021"/>
        <end position="1032"/>
    </location>
</feature>
<feature type="compositionally biased region" description="Acidic residues" evidence="4">
    <location>
        <begin position="1290"/>
        <end position="1301"/>
    </location>
</feature>
<keyword evidence="2 3" id="KW-0539">Nucleus</keyword>
<feature type="compositionally biased region" description="Basic and acidic residues" evidence="4">
    <location>
        <begin position="673"/>
        <end position="688"/>
    </location>
</feature>
<feature type="compositionally biased region" description="Low complexity" evidence="4">
    <location>
        <begin position="917"/>
        <end position="928"/>
    </location>
</feature>
<dbReference type="InterPro" id="IPR036864">
    <property type="entry name" value="Zn2-C6_fun-type_DNA-bd_sf"/>
</dbReference>
<feature type="compositionally biased region" description="Acidic residues" evidence="4">
    <location>
        <begin position="1408"/>
        <end position="1420"/>
    </location>
</feature>
<keyword evidence="3" id="KW-0238">DNA-binding</keyword>
<comment type="subcellular location">
    <subcellularLocation>
        <location evidence="3">Nucleus</location>
    </subcellularLocation>
</comment>
<dbReference type="InterPro" id="IPR001138">
    <property type="entry name" value="Zn2Cys6_DnaBD"/>
</dbReference>
<feature type="compositionally biased region" description="Basic and acidic residues" evidence="4">
    <location>
        <begin position="873"/>
        <end position="890"/>
    </location>
</feature>
<feature type="domain" description="Zn(2)-C6 fungal-type" evidence="5">
    <location>
        <begin position="329"/>
        <end position="360"/>
    </location>
</feature>
<feature type="region of interest" description="Disordered" evidence="4">
    <location>
        <begin position="22"/>
        <end position="44"/>
    </location>
</feature>
<feature type="compositionally biased region" description="Polar residues" evidence="4">
    <location>
        <begin position="1476"/>
        <end position="1485"/>
    </location>
</feature>
<comment type="caution">
    <text evidence="6">The sequence shown here is derived from an EMBL/GenBank/DDBJ whole genome shotgun (WGS) entry which is preliminary data.</text>
</comment>
<feature type="compositionally biased region" description="Basic and acidic residues" evidence="4">
    <location>
        <begin position="1341"/>
        <end position="1354"/>
    </location>
</feature>
<dbReference type="SUPFAM" id="SSF57701">
    <property type="entry name" value="Zn2/Cys6 DNA-binding domain"/>
    <property type="match status" value="1"/>
</dbReference>
<dbReference type="Proteomes" id="UP000726737">
    <property type="component" value="Unassembled WGS sequence"/>
</dbReference>
<evidence type="ECO:0000256" key="2">
    <source>
        <dbReference type="ARBA" id="ARBA00023242"/>
    </source>
</evidence>
<dbReference type="InterPro" id="IPR050335">
    <property type="entry name" value="ERT1_acuK_gluconeogen_tf"/>
</dbReference>
<feature type="region of interest" description="Disordered" evidence="4">
    <location>
        <begin position="1474"/>
        <end position="1513"/>
    </location>
</feature>
<keyword evidence="3" id="KW-0805">Transcription regulation</keyword>
<dbReference type="GO" id="GO:0005634">
    <property type="term" value="C:nucleus"/>
    <property type="evidence" value="ECO:0007669"/>
    <property type="project" value="UniProtKB-SubCell"/>
</dbReference>
<dbReference type="Gene3D" id="1.10.10.10">
    <property type="entry name" value="Winged helix-like DNA-binding domain superfamily/Winged helix DNA-binding domain"/>
    <property type="match status" value="1"/>
</dbReference>
<evidence type="ECO:0000313" key="6">
    <source>
        <dbReference type="EMBL" id="KAG0265532.1"/>
    </source>
</evidence>
<feature type="compositionally biased region" description="Basic and acidic residues" evidence="4">
    <location>
        <begin position="1421"/>
        <end position="1439"/>
    </location>
</feature>
<feature type="region of interest" description="Disordered" evidence="4">
    <location>
        <begin position="1277"/>
        <end position="1301"/>
    </location>
</feature>
<feature type="compositionally biased region" description="Low complexity" evidence="4">
    <location>
        <begin position="507"/>
        <end position="520"/>
    </location>
</feature>
<dbReference type="PANTHER" id="PTHR47659:SF1">
    <property type="entry name" value="TRANSCRIPTION ACTIVATOR OF GLUCONEOGENESIS ERT1"/>
    <property type="match status" value="1"/>
</dbReference>
<keyword evidence="3" id="KW-0804">Transcription</keyword>
<dbReference type="GO" id="GO:0000981">
    <property type="term" value="F:DNA-binding transcription factor activity, RNA polymerase II-specific"/>
    <property type="evidence" value="ECO:0007669"/>
    <property type="project" value="InterPro"/>
</dbReference>
<dbReference type="SMART" id="SM00066">
    <property type="entry name" value="GAL4"/>
    <property type="match status" value="1"/>
</dbReference>
<accession>A0A9P6U9X3</accession>
<feature type="compositionally biased region" description="Basic residues" evidence="4">
    <location>
        <begin position="1440"/>
        <end position="1449"/>
    </location>
</feature>
<feature type="compositionally biased region" description="Polar residues" evidence="4">
    <location>
        <begin position="738"/>
        <end position="768"/>
    </location>
</feature>
<dbReference type="PANTHER" id="PTHR47659">
    <property type="entry name" value="ZN(II)2CYS6 TRANSCRIPTION FACTOR (EUROFUNG)-RELATED"/>
    <property type="match status" value="1"/>
</dbReference>
<evidence type="ECO:0000259" key="5">
    <source>
        <dbReference type="PROSITE" id="PS50048"/>
    </source>
</evidence>
<keyword evidence="7" id="KW-1185">Reference proteome</keyword>
<feature type="region of interest" description="Disordered" evidence="4">
    <location>
        <begin position="291"/>
        <end position="323"/>
    </location>
</feature>
<feature type="compositionally biased region" description="Basic and acidic residues" evidence="4">
    <location>
        <begin position="559"/>
        <end position="577"/>
    </location>
</feature>
<feature type="region of interest" description="Disordered" evidence="4">
    <location>
        <begin position="378"/>
        <end position="400"/>
    </location>
</feature>
<feature type="compositionally biased region" description="Basic and acidic residues" evidence="4">
    <location>
        <begin position="1000"/>
        <end position="1020"/>
    </location>
</feature>
<feature type="region of interest" description="Disordered" evidence="4">
    <location>
        <begin position="737"/>
        <end position="786"/>
    </location>
</feature>
<feature type="compositionally biased region" description="Basic and acidic residues" evidence="4">
    <location>
        <begin position="1450"/>
        <end position="1460"/>
    </location>
</feature>
<evidence type="ECO:0000256" key="4">
    <source>
        <dbReference type="SAM" id="MobiDB-lite"/>
    </source>
</evidence>
<feature type="region of interest" description="Disordered" evidence="4">
    <location>
        <begin position="505"/>
        <end position="652"/>
    </location>
</feature>
<dbReference type="OrthoDB" id="552115at2759"/>
<dbReference type="SMART" id="SM01372">
    <property type="entry name" value="E2F_TDP"/>
    <property type="match status" value="1"/>
</dbReference>
<feature type="region of interest" description="Disordered" evidence="4">
    <location>
        <begin position="1208"/>
        <end position="1229"/>
    </location>
</feature>
<comment type="similarity">
    <text evidence="3">Belongs to the E2F/DP family.</text>
</comment>